<gene>
    <name evidence="3" type="ORF">V5O48_013651</name>
</gene>
<dbReference type="Gene3D" id="1.10.510.10">
    <property type="entry name" value="Transferase(Phosphotransferase) domain 1"/>
    <property type="match status" value="1"/>
</dbReference>
<dbReference type="EMBL" id="JBAHYK010001362">
    <property type="protein sequence ID" value="KAL0568340.1"/>
    <property type="molecule type" value="Genomic_DNA"/>
</dbReference>
<dbReference type="PANTHER" id="PTHR24347">
    <property type="entry name" value="SERINE/THREONINE-PROTEIN KINASE"/>
    <property type="match status" value="1"/>
</dbReference>
<dbReference type="PROSITE" id="PS50011">
    <property type="entry name" value="PROTEIN_KINASE_DOM"/>
    <property type="match status" value="1"/>
</dbReference>
<dbReference type="SMART" id="SM00220">
    <property type="entry name" value="S_TKc"/>
    <property type="match status" value="1"/>
</dbReference>
<evidence type="ECO:0000313" key="3">
    <source>
        <dbReference type="EMBL" id="KAL0568340.1"/>
    </source>
</evidence>
<feature type="chain" id="PRO_5045719365" description="Protein kinase domain-containing protein" evidence="1">
    <location>
        <begin position="23"/>
        <end position="381"/>
    </location>
</feature>
<dbReference type="SUPFAM" id="SSF56112">
    <property type="entry name" value="Protein kinase-like (PK-like)"/>
    <property type="match status" value="1"/>
</dbReference>
<feature type="signal peptide" evidence="1">
    <location>
        <begin position="1"/>
        <end position="22"/>
    </location>
</feature>
<evidence type="ECO:0000259" key="2">
    <source>
        <dbReference type="PROSITE" id="PS50011"/>
    </source>
</evidence>
<comment type="caution">
    <text evidence="3">The sequence shown here is derived from an EMBL/GenBank/DDBJ whole genome shotgun (WGS) entry which is preliminary data.</text>
</comment>
<keyword evidence="4" id="KW-1185">Reference proteome</keyword>
<evidence type="ECO:0000313" key="4">
    <source>
        <dbReference type="Proteomes" id="UP001465976"/>
    </source>
</evidence>
<dbReference type="InterPro" id="IPR011009">
    <property type="entry name" value="Kinase-like_dom_sf"/>
</dbReference>
<dbReference type="Proteomes" id="UP001465976">
    <property type="component" value="Unassembled WGS sequence"/>
</dbReference>
<feature type="domain" description="Protein kinase" evidence="2">
    <location>
        <begin position="80"/>
        <end position="381"/>
    </location>
</feature>
<protein>
    <recommendedName>
        <fullName evidence="2">Protein kinase domain-containing protein</fullName>
    </recommendedName>
</protein>
<reference evidence="3 4" key="1">
    <citation type="submission" date="2024-02" db="EMBL/GenBank/DDBJ databases">
        <title>A draft genome for the cacao thread blight pathogen Marasmius crinis-equi.</title>
        <authorList>
            <person name="Cohen S.P."/>
            <person name="Baruah I.K."/>
            <person name="Amoako-Attah I."/>
            <person name="Bukari Y."/>
            <person name="Meinhardt L.W."/>
            <person name="Bailey B.A."/>
        </authorList>
    </citation>
    <scope>NUCLEOTIDE SEQUENCE [LARGE SCALE GENOMIC DNA]</scope>
    <source>
        <strain evidence="3 4">GH-76</strain>
    </source>
</reference>
<dbReference type="InterPro" id="IPR000719">
    <property type="entry name" value="Prot_kinase_dom"/>
</dbReference>
<name>A0ABR3EZV9_9AGAR</name>
<sequence length="381" mass="43686">MSLGTETLVVLLFGLKLVKVHTQRWYHVTNLLTDILQSKNHDLPQEVRDIMQKWKPRQLRYHTLRRPLSVNNLDDIPTQFGEDNVMQVPSEGFTTDCTHRRLPDDGSCLNMIVEEPLSIEELQGEERFRSREVVLYLRQFGVEIYPISYDNRVNKRLKKYDPSSYNVAAQLISSHRLPTGDYLITMGMYGDHLVEVMQCEPELLAGPVVLKIVQQLCTAVDFLHSHNRFHLDIKPENLVLDIEGDCDLTVVDLGWVLHAKCSTAINGASGTYHYAPPEVRLWYEYEEEREQAKGPVDRPLPSSYFPREADAWAVGNVISIVLRRLSLEELEVDGSKELSSFAKWMMDKRPKMEVALKRLDLITTGVLRTPSPIDSAVDIFP</sequence>
<accession>A0ABR3EZV9</accession>
<proteinExistence type="predicted"/>
<evidence type="ECO:0000256" key="1">
    <source>
        <dbReference type="SAM" id="SignalP"/>
    </source>
</evidence>
<dbReference type="Pfam" id="PF00069">
    <property type="entry name" value="Pkinase"/>
    <property type="match status" value="1"/>
</dbReference>
<keyword evidence="1" id="KW-0732">Signal</keyword>
<organism evidence="3 4">
    <name type="scientific">Marasmius crinis-equi</name>
    <dbReference type="NCBI Taxonomy" id="585013"/>
    <lineage>
        <taxon>Eukaryota</taxon>
        <taxon>Fungi</taxon>
        <taxon>Dikarya</taxon>
        <taxon>Basidiomycota</taxon>
        <taxon>Agaricomycotina</taxon>
        <taxon>Agaricomycetes</taxon>
        <taxon>Agaricomycetidae</taxon>
        <taxon>Agaricales</taxon>
        <taxon>Marasmiineae</taxon>
        <taxon>Marasmiaceae</taxon>
        <taxon>Marasmius</taxon>
    </lineage>
</organism>